<dbReference type="EMBL" id="JAOAMU010000003">
    <property type="protein sequence ID" value="MCT2562647.1"/>
    <property type="molecule type" value="Genomic_DNA"/>
</dbReference>
<gene>
    <name evidence="1" type="ORF">N0B48_12195</name>
</gene>
<comment type="caution">
    <text evidence="1">The sequence shown here is derived from an EMBL/GenBank/DDBJ whole genome shotgun (WGS) entry which is preliminary data.</text>
</comment>
<protein>
    <submittedName>
        <fullName evidence="1">Uncharacterized protein</fullName>
    </submittedName>
</protein>
<dbReference type="Proteomes" id="UP001525566">
    <property type="component" value="Unassembled WGS sequence"/>
</dbReference>
<dbReference type="RefSeq" id="WP_259839063.1">
    <property type="nucleotide sequence ID" value="NZ_JAOAMU010000003.1"/>
</dbReference>
<sequence>MFALLKKRVWVQEMICENVPRYGVDVVDVIVDVETEDSPEISNSGVEISDMFLRKFILYGTNVQIILRWPY</sequence>
<evidence type="ECO:0000313" key="2">
    <source>
        <dbReference type="Proteomes" id="UP001525566"/>
    </source>
</evidence>
<evidence type="ECO:0000313" key="1">
    <source>
        <dbReference type="EMBL" id="MCT2562647.1"/>
    </source>
</evidence>
<keyword evidence="2" id="KW-1185">Reference proteome</keyword>
<reference evidence="1 2" key="1">
    <citation type="submission" date="2022-09" db="EMBL/GenBank/DDBJ databases">
        <title>Chryseobacterium oleae sp.nov., isolated from the inter-root soil of Pyrola calliantha H. Andr. in Tibet.</title>
        <authorList>
            <person name="Li Z."/>
        </authorList>
    </citation>
    <scope>NUCLEOTIDE SEQUENCE [LARGE SCALE GENOMIC DNA]</scope>
    <source>
        <strain evidence="2">pc1-10</strain>
    </source>
</reference>
<organism evidence="1 2">
    <name type="scientific">Chryseobacterium herbae</name>
    <dbReference type="NCBI Taxonomy" id="2976476"/>
    <lineage>
        <taxon>Bacteria</taxon>
        <taxon>Pseudomonadati</taxon>
        <taxon>Bacteroidota</taxon>
        <taxon>Flavobacteriia</taxon>
        <taxon>Flavobacteriales</taxon>
        <taxon>Weeksellaceae</taxon>
        <taxon>Chryseobacterium group</taxon>
        <taxon>Chryseobacterium</taxon>
    </lineage>
</organism>
<accession>A0ABT2IVD3</accession>
<proteinExistence type="predicted"/>
<name>A0ABT2IVD3_9FLAO</name>